<dbReference type="AlphaFoldDB" id="A0A0D8XEN2"/>
<dbReference type="Proteomes" id="UP000053766">
    <property type="component" value="Unassembled WGS sequence"/>
</dbReference>
<accession>A0A0D8XEN2</accession>
<feature type="domain" description="B3/B4 tRNA-binding" evidence="1">
    <location>
        <begin position="2"/>
        <end position="145"/>
    </location>
</feature>
<dbReference type="InterPro" id="IPR020825">
    <property type="entry name" value="Phe-tRNA_synthase-like_B3/B4"/>
</dbReference>
<dbReference type="GO" id="GO:0004826">
    <property type="term" value="F:phenylalanine-tRNA ligase activity"/>
    <property type="evidence" value="ECO:0007669"/>
    <property type="project" value="InterPro"/>
</dbReference>
<reference evidence="3" key="2">
    <citation type="journal article" date="2016" name="Sci. Rep.">
        <title>Dictyocaulus viviparus genome, variome and transcriptome elucidate lungworm biology and support future intervention.</title>
        <authorList>
            <person name="McNulty S.N."/>
            <person name="Strube C."/>
            <person name="Rosa B.A."/>
            <person name="Martin J.C."/>
            <person name="Tyagi R."/>
            <person name="Choi Y.J."/>
            <person name="Wang Q."/>
            <person name="Hallsworth Pepin K."/>
            <person name="Zhang X."/>
            <person name="Ozersky P."/>
            <person name="Wilson R.K."/>
            <person name="Sternberg P.W."/>
            <person name="Gasser R.B."/>
            <person name="Mitreva M."/>
        </authorList>
    </citation>
    <scope>NUCLEOTIDE SEQUENCE [LARGE SCALE GENOMIC DNA]</scope>
    <source>
        <strain evidence="3">HannoverDv2000</strain>
    </source>
</reference>
<sequence>MLLSNHIQPGNLVENICRLVTIFTGVLLFLCDLDKIHGDILIKTAENKSVTVDDKGRKYSIDKDDLILTDGTNKIIALEGICINQEVKVDENSKSIHAIFGNYDTARLAKTIDRLNIDDSVSAKGINRVQCNDVIDKLKLLVDEIRNNENKLMIDKVVALDLSYKKYGTRIKVSYDDIVNFIGFRITKREIKKNLISLDFKVRPWAAFSRQYRTDIKG</sequence>
<protein>
    <recommendedName>
        <fullName evidence="1">B3/B4 tRNA-binding domain-containing protein</fullName>
    </recommendedName>
</protein>
<evidence type="ECO:0000259" key="1">
    <source>
        <dbReference type="Pfam" id="PF03483"/>
    </source>
</evidence>
<organism evidence="2 3">
    <name type="scientific">Dictyocaulus viviparus</name>
    <name type="common">Bovine lungworm</name>
    <dbReference type="NCBI Taxonomy" id="29172"/>
    <lineage>
        <taxon>Eukaryota</taxon>
        <taxon>Metazoa</taxon>
        <taxon>Ecdysozoa</taxon>
        <taxon>Nematoda</taxon>
        <taxon>Chromadorea</taxon>
        <taxon>Rhabditida</taxon>
        <taxon>Rhabditina</taxon>
        <taxon>Rhabditomorpha</taxon>
        <taxon>Strongyloidea</taxon>
        <taxon>Metastrongylidae</taxon>
        <taxon>Dictyocaulus</taxon>
    </lineage>
</organism>
<dbReference type="InterPro" id="IPR005146">
    <property type="entry name" value="B3/B4_tRNA-bd"/>
</dbReference>
<evidence type="ECO:0000313" key="2">
    <source>
        <dbReference type="EMBL" id="KJH42134.1"/>
    </source>
</evidence>
<dbReference type="GO" id="GO:0003723">
    <property type="term" value="F:RNA binding"/>
    <property type="evidence" value="ECO:0007669"/>
    <property type="project" value="InterPro"/>
</dbReference>
<dbReference type="Pfam" id="PF03483">
    <property type="entry name" value="B3_4"/>
    <property type="match status" value="1"/>
</dbReference>
<reference evidence="2 3" key="1">
    <citation type="submission" date="2013-11" db="EMBL/GenBank/DDBJ databases">
        <title>Draft genome of the bovine lungworm Dictyocaulus viviparus.</title>
        <authorList>
            <person name="Mitreva M."/>
        </authorList>
    </citation>
    <scope>NUCLEOTIDE SEQUENCE [LARGE SCALE GENOMIC DNA]</scope>
    <source>
        <strain evidence="2 3">HannoverDv2000</strain>
    </source>
</reference>
<dbReference type="SUPFAM" id="SSF56037">
    <property type="entry name" value="PheT/TilS domain"/>
    <property type="match status" value="1"/>
</dbReference>
<evidence type="ECO:0000313" key="3">
    <source>
        <dbReference type="Proteomes" id="UP000053766"/>
    </source>
</evidence>
<name>A0A0D8XEN2_DICVI</name>
<proteinExistence type="predicted"/>
<keyword evidence="3" id="KW-1185">Reference proteome</keyword>
<dbReference type="EMBL" id="KN716705">
    <property type="protein sequence ID" value="KJH42134.1"/>
    <property type="molecule type" value="Genomic_DNA"/>
</dbReference>
<dbReference type="Gene3D" id="3.50.40.10">
    <property type="entry name" value="Phenylalanyl-trna Synthetase, Chain B, domain 3"/>
    <property type="match status" value="1"/>
</dbReference>
<gene>
    <name evidence="2" type="ORF">DICVIV_11891</name>
</gene>